<gene>
    <name evidence="7" type="primary">plsC</name>
    <name evidence="7" type="ORF">MYB_02120</name>
</gene>
<dbReference type="SUPFAM" id="SSF69593">
    <property type="entry name" value="Glycerol-3-phosphate (1)-acyltransferase"/>
    <property type="match status" value="1"/>
</dbReference>
<evidence type="ECO:0000256" key="4">
    <source>
        <dbReference type="ARBA" id="ARBA00023098"/>
    </source>
</evidence>
<dbReference type="Pfam" id="PF01553">
    <property type="entry name" value="Acyltransferase"/>
    <property type="match status" value="1"/>
</dbReference>
<dbReference type="KEGG" id="mbc:MYB_02120"/>
<evidence type="ECO:0000256" key="2">
    <source>
        <dbReference type="ARBA" id="ARBA00022516"/>
    </source>
</evidence>
<dbReference type="PANTHER" id="PTHR10434">
    <property type="entry name" value="1-ACYL-SN-GLYCEROL-3-PHOSPHATE ACYLTRANSFERASE"/>
    <property type="match status" value="1"/>
</dbReference>
<dbReference type="PATRIC" id="fig|743966.3.peg.427"/>
<evidence type="ECO:0000256" key="3">
    <source>
        <dbReference type="ARBA" id="ARBA00022679"/>
    </source>
</evidence>
<evidence type="ECO:0000259" key="6">
    <source>
        <dbReference type="SMART" id="SM00563"/>
    </source>
</evidence>
<evidence type="ECO:0000313" key="7">
    <source>
        <dbReference type="EMBL" id="AHH45428.1"/>
    </source>
</evidence>
<dbReference type="HOGENOM" id="CLU_027938_6_1_14"/>
<dbReference type="eggNOG" id="COG0204">
    <property type="taxonomic scope" value="Bacteria"/>
</dbReference>
<accession>W5V118</accession>
<evidence type="ECO:0000256" key="5">
    <source>
        <dbReference type="ARBA" id="ARBA00023315"/>
    </source>
</evidence>
<dbReference type="OrthoDB" id="9803035at2"/>
<keyword evidence="4" id="KW-0443">Lipid metabolism</keyword>
<dbReference type="CDD" id="cd07989">
    <property type="entry name" value="LPLAT_AGPAT-like"/>
    <property type="match status" value="1"/>
</dbReference>
<dbReference type="STRING" id="743966.MYB_02120"/>
<comment type="pathway">
    <text evidence="1">Lipid metabolism.</text>
</comment>
<dbReference type="EMBL" id="CP007154">
    <property type="protein sequence ID" value="AHH45428.1"/>
    <property type="molecule type" value="Genomic_DNA"/>
</dbReference>
<keyword evidence="5 7" id="KW-0012">Acyltransferase</keyword>
<dbReference type="GO" id="GO:0006654">
    <property type="term" value="P:phosphatidic acid biosynthetic process"/>
    <property type="evidence" value="ECO:0007669"/>
    <property type="project" value="TreeGrafter"/>
</dbReference>
<reference evidence="7 8" key="1">
    <citation type="journal article" date="2014" name="Genome Announc.">
        <title>Complete Genome Sequence of Mycoplasma bovoculi Strain M165/69T (ATCC 29104).</title>
        <authorList>
            <person name="Calcutt M.J."/>
            <person name="Foecking M.F."/>
        </authorList>
    </citation>
    <scope>NUCLEOTIDE SEQUENCE [LARGE SCALE GENOMIC DNA]</scope>
    <source>
        <strain evidence="7">M165/69</strain>
    </source>
</reference>
<evidence type="ECO:0000256" key="1">
    <source>
        <dbReference type="ARBA" id="ARBA00005189"/>
    </source>
</evidence>
<proteinExistence type="predicted"/>
<protein>
    <submittedName>
        <fullName evidence="7">1-acyl-SN-glycerol-3-phosphate acyltransferase</fullName>
    </submittedName>
</protein>
<dbReference type="AlphaFoldDB" id="W5V118"/>
<keyword evidence="3 7" id="KW-0808">Transferase</keyword>
<dbReference type="RefSeq" id="WP_022934665.1">
    <property type="nucleotide sequence ID" value="NZ_CP007154.1"/>
</dbReference>
<dbReference type="InterPro" id="IPR002123">
    <property type="entry name" value="Plipid/glycerol_acylTrfase"/>
</dbReference>
<dbReference type="PANTHER" id="PTHR10434:SF64">
    <property type="entry name" value="1-ACYL-SN-GLYCEROL-3-PHOSPHATE ACYLTRANSFERASE-RELATED"/>
    <property type="match status" value="1"/>
</dbReference>
<evidence type="ECO:0000313" key="8">
    <source>
        <dbReference type="Proteomes" id="UP000019229"/>
    </source>
</evidence>
<sequence length="250" mass="28683">MIIKLKLFLFSPVWLWRIKKIFSLSRKYRKGKLELNAQYRFDLILKYAKKILKIFMVDLKISGKENLVKNSSLIVANHKSIADPFVLMVATATEEQGQDAVNPILTFLAKAELKEKLIVKRVLELIDTFFIERDKPKSAFKTLVEFGKFVKNNRTSGVIFPEGTRVNTEQIGEFKVGAFKVAKENSLAIVPTTIKNSKDVFNFSRNKRTTIEIIFHKPIKPIYVSSQTIDSLAKQSYLVISESYNDQKGK</sequence>
<organism evidence="7 8">
    <name type="scientific">Mesomycoplasma bovoculi M165/69</name>
    <dbReference type="NCBI Taxonomy" id="743966"/>
    <lineage>
        <taxon>Bacteria</taxon>
        <taxon>Bacillati</taxon>
        <taxon>Mycoplasmatota</taxon>
        <taxon>Mycoplasmoidales</taxon>
        <taxon>Metamycoplasmataceae</taxon>
        <taxon>Mesomycoplasma</taxon>
    </lineage>
</organism>
<keyword evidence="2" id="KW-0444">Lipid biosynthesis</keyword>
<dbReference type="Proteomes" id="UP000019229">
    <property type="component" value="Chromosome"/>
</dbReference>
<feature type="domain" description="Phospholipid/glycerol acyltransferase" evidence="6">
    <location>
        <begin position="72"/>
        <end position="197"/>
    </location>
</feature>
<dbReference type="SMART" id="SM00563">
    <property type="entry name" value="PlsC"/>
    <property type="match status" value="1"/>
</dbReference>
<name>W5V118_9BACT</name>
<dbReference type="GO" id="GO:0003841">
    <property type="term" value="F:1-acylglycerol-3-phosphate O-acyltransferase activity"/>
    <property type="evidence" value="ECO:0007669"/>
    <property type="project" value="TreeGrafter"/>
</dbReference>
<keyword evidence="8" id="KW-1185">Reference proteome</keyword>